<dbReference type="GO" id="GO:0016226">
    <property type="term" value="P:iron-sulfur cluster assembly"/>
    <property type="evidence" value="ECO:0007669"/>
    <property type="project" value="InterPro"/>
</dbReference>
<dbReference type="GO" id="GO:1990221">
    <property type="term" value="C:L-cysteine desulfurase complex"/>
    <property type="evidence" value="ECO:0007669"/>
    <property type="project" value="TreeGrafter"/>
</dbReference>
<sequence length="91" mass="10521">MGSVSKEAWIKIYKELQHAASRFPQYYYREFFKRRIRDHFGAAAAGDEQPGAEHYKKAEDLLTVLRRQATVSESYPSSKLVIEKEPPKSSN</sequence>
<organism evidence="3 4">
    <name type="scientific">Toxocara canis</name>
    <name type="common">Canine roundworm</name>
    <dbReference type="NCBI Taxonomy" id="6265"/>
    <lineage>
        <taxon>Eukaryota</taxon>
        <taxon>Metazoa</taxon>
        <taxon>Ecdysozoa</taxon>
        <taxon>Nematoda</taxon>
        <taxon>Chromadorea</taxon>
        <taxon>Rhabditida</taxon>
        <taxon>Spirurina</taxon>
        <taxon>Ascaridomorpha</taxon>
        <taxon>Ascaridoidea</taxon>
        <taxon>Toxocaridae</taxon>
        <taxon>Toxocara</taxon>
    </lineage>
</organism>
<dbReference type="InterPro" id="IPR051522">
    <property type="entry name" value="ISC_assembly_LYR"/>
</dbReference>
<dbReference type="OrthoDB" id="275715at2759"/>
<dbReference type="PANTHER" id="PTHR13166:SF7">
    <property type="entry name" value="LYR MOTIF-CONTAINING PROTEIN 4"/>
    <property type="match status" value="1"/>
</dbReference>
<dbReference type="STRING" id="6265.A0A0B2W4J6"/>
<dbReference type="PANTHER" id="PTHR13166">
    <property type="entry name" value="PROTEIN C6ORF149"/>
    <property type="match status" value="1"/>
</dbReference>
<comment type="similarity">
    <text evidence="1">Belongs to the complex I LYR family.</text>
</comment>
<dbReference type="Pfam" id="PF05347">
    <property type="entry name" value="Complex1_LYR"/>
    <property type="match status" value="1"/>
</dbReference>
<reference evidence="3 4" key="1">
    <citation type="submission" date="2014-11" db="EMBL/GenBank/DDBJ databases">
        <title>Genetic blueprint of the zoonotic pathogen Toxocara canis.</title>
        <authorList>
            <person name="Zhu X.-Q."/>
            <person name="Korhonen P.K."/>
            <person name="Cai H."/>
            <person name="Young N.D."/>
            <person name="Nejsum P."/>
            <person name="von Samson-Himmelstjerna G."/>
            <person name="Boag P.R."/>
            <person name="Tan P."/>
            <person name="Li Q."/>
            <person name="Min J."/>
            <person name="Yang Y."/>
            <person name="Wang X."/>
            <person name="Fang X."/>
            <person name="Hall R.S."/>
            <person name="Hofmann A."/>
            <person name="Sternberg P.W."/>
            <person name="Jex A.R."/>
            <person name="Gasser R.B."/>
        </authorList>
    </citation>
    <scope>NUCLEOTIDE SEQUENCE [LARGE SCALE GENOMIC DNA]</scope>
    <source>
        <strain evidence="3">PN_DK_2014</strain>
    </source>
</reference>
<dbReference type="GO" id="GO:0005739">
    <property type="term" value="C:mitochondrion"/>
    <property type="evidence" value="ECO:0007669"/>
    <property type="project" value="TreeGrafter"/>
</dbReference>
<protein>
    <submittedName>
        <fullName evidence="3">LYR motif-containing protein 4</fullName>
    </submittedName>
</protein>
<dbReference type="CDD" id="cd20264">
    <property type="entry name" value="Complex1_LYR_LYRM4"/>
    <property type="match status" value="1"/>
</dbReference>
<evidence type="ECO:0000313" key="4">
    <source>
        <dbReference type="Proteomes" id="UP000031036"/>
    </source>
</evidence>
<evidence type="ECO:0000256" key="1">
    <source>
        <dbReference type="ARBA" id="ARBA00009508"/>
    </source>
</evidence>
<name>A0A0B2W4J6_TOXCA</name>
<dbReference type="EMBL" id="JPKZ01000202">
    <property type="protein sequence ID" value="KHN88594.1"/>
    <property type="molecule type" value="Genomic_DNA"/>
</dbReference>
<keyword evidence="4" id="KW-1185">Reference proteome</keyword>
<dbReference type="InterPro" id="IPR045297">
    <property type="entry name" value="Complex1_LYR_LYRM4"/>
</dbReference>
<accession>A0A0B2W4J6</accession>
<dbReference type="InterPro" id="IPR008011">
    <property type="entry name" value="Complex1_LYR_dom"/>
</dbReference>
<evidence type="ECO:0000313" key="3">
    <source>
        <dbReference type="EMBL" id="KHN88594.1"/>
    </source>
</evidence>
<dbReference type="AlphaFoldDB" id="A0A0B2W4J6"/>
<dbReference type="Proteomes" id="UP000031036">
    <property type="component" value="Unassembled WGS sequence"/>
</dbReference>
<comment type="caution">
    <text evidence="3">The sequence shown here is derived from an EMBL/GenBank/DDBJ whole genome shotgun (WGS) entry which is preliminary data.</text>
</comment>
<evidence type="ECO:0000259" key="2">
    <source>
        <dbReference type="Pfam" id="PF05347"/>
    </source>
</evidence>
<feature type="domain" description="Complex 1 LYR protein" evidence="2">
    <location>
        <begin position="10"/>
        <end position="60"/>
    </location>
</feature>
<proteinExistence type="inferred from homology"/>
<dbReference type="OMA" id="IRDHFTI"/>
<gene>
    <name evidence="3" type="primary">LYRM4</name>
    <name evidence="3" type="ORF">Tcan_13134</name>
</gene>